<accession>A0A1A8R5B7</accession>
<reference evidence="1" key="2">
    <citation type="submission" date="2016-06" db="EMBL/GenBank/DDBJ databases">
        <title>The genome of a short-lived fish provides insights into sex chromosome evolution and the genetic control of aging.</title>
        <authorList>
            <person name="Reichwald K."/>
            <person name="Felder M."/>
            <person name="Petzold A."/>
            <person name="Koch P."/>
            <person name="Groth M."/>
            <person name="Platzer M."/>
        </authorList>
    </citation>
    <scope>NUCLEOTIDE SEQUENCE</scope>
    <source>
        <tissue evidence="1">Brain</tissue>
    </source>
</reference>
<name>A0A1A8R5B7_9TELE</name>
<proteinExistence type="predicted"/>
<dbReference type="AlphaFoldDB" id="A0A1A8R5B7"/>
<feature type="non-terminal residue" evidence="1">
    <location>
        <position position="1"/>
    </location>
</feature>
<reference evidence="1" key="1">
    <citation type="submission" date="2016-05" db="EMBL/GenBank/DDBJ databases">
        <authorList>
            <person name="Lavstsen T."/>
            <person name="Jespersen J.S."/>
        </authorList>
    </citation>
    <scope>NUCLEOTIDE SEQUENCE</scope>
    <source>
        <tissue evidence="1">Brain</tissue>
    </source>
</reference>
<dbReference type="EMBL" id="HAEH01014741">
    <property type="protein sequence ID" value="SBS00892.1"/>
    <property type="molecule type" value="Transcribed_RNA"/>
</dbReference>
<evidence type="ECO:0000313" key="1">
    <source>
        <dbReference type="EMBL" id="SBS00892.1"/>
    </source>
</evidence>
<gene>
    <name evidence="1" type="primary">Nfu_g_1_012523</name>
</gene>
<protein>
    <submittedName>
        <fullName evidence="1">Uncharacterized protein</fullName>
    </submittedName>
</protein>
<organism evidence="1">
    <name type="scientific">Nothobranchius rachovii</name>
    <name type="common">bluefin notho</name>
    <dbReference type="NCBI Taxonomy" id="451742"/>
    <lineage>
        <taxon>Eukaryota</taxon>
        <taxon>Metazoa</taxon>
        <taxon>Chordata</taxon>
        <taxon>Craniata</taxon>
        <taxon>Vertebrata</taxon>
        <taxon>Euteleostomi</taxon>
        <taxon>Actinopterygii</taxon>
        <taxon>Neopterygii</taxon>
        <taxon>Teleostei</taxon>
        <taxon>Neoteleostei</taxon>
        <taxon>Acanthomorphata</taxon>
        <taxon>Ovalentaria</taxon>
        <taxon>Atherinomorphae</taxon>
        <taxon>Cyprinodontiformes</taxon>
        <taxon>Nothobranchiidae</taxon>
        <taxon>Nothobranchius</taxon>
    </lineage>
</organism>
<feature type="non-terminal residue" evidence="1">
    <location>
        <position position="33"/>
    </location>
</feature>
<sequence length="33" mass="3444">PGPAPAFAIPHVAPPQQHVLLPASRQLTSTGRM</sequence>